<dbReference type="GO" id="GO:0005829">
    <property type="term" value="C:cytosol"/>
    <property type="evidence" value="ECO:0007669"/>
    <property type="project" value="TreeGrafter"/>
</dbReference>
<keyword evidence="5 9" id="KW-0822">Tryptophan biosynthesis</keyword>
<dbReference type="GO" id="GO:0000162">
    <property type="term" value="P:L-tryptophan biosynthetic process"/>
    <property type="evidence" value="ECO:0007669"/>
    <property type="project" value="UniProtKB-UniRule"/>
</dbReference>
<evidence type="ECO:0000313" key="12">
    <source>
        <dbReference type="EMBL" id="QDV43639.1"/>
    </source>
</evidence>
<dbReference type="NCBIfam" id="TIGR01245">
    <property type="entry name" value="trpD"/>
    <property type="match status" value="1"/>
</dbReference>
<feature type="binding site" evidence="9">
    <location>
        <position position="228"/>
    </location>
    <ligand>
        <name>Mg(2+)</name>
        <dbReference type="ChEBI" id="CHEBI:18420"/>
        <label>2</label>
    </ligand>
</feature>
<feature type="binding site" evidence="9">
    <location>
        <begin position="92"/>
        <end position="95"/>
    </location>
    <ligand>
        <name>5-phospho-alpha-D-ribose 1-diphosphate</name>
        <dbReference type="ChEBI" id="CHEBI:58017"/>
    </ligand>
</feature>
<dbReference type="Gene3D" id="3.40.1030.10">
    <property type="entry name" value="Nucleoside phosphorylase/phosphoribosyltransferase catalytic domain"/>
    <property type="match status" value="1"/>
</dbReference>
<dbReference type="EC" id="2.4.2.18" evidence="9"/>
<dbReference type="SUPFAM" id="SSF52418">
    <property type="entry name" value="Nucleoside phosphorylase/phosphoribosyltransferase catalytic domain"/>
    <property type="match status" value="1"/>
</dbReference>
<dbReference type="OrthoDB" id="9806430at2"/>
<keyword evidence="9" id="KW-0479">Metal-binding</keyword>
<protein>
    <recommendedName>
        <fullName evidence="9">Anthranilate phosphoribosyltransferase</fullName>
        <ecNumber evidence="9">2.4.2.18</ecNumber>
    </recommendedName>
</protein>
<sequence length="337" mass="35075">MTTFDDAIRQATAGEDLSAEQTAVLIDQMLSGDAAEEQIGQLLLALRDKGEAVSEIVGAATAMRRHMTRIPHHHDLLLDTCGTGGSRSGSFNISTAIAIVTAACGVPVAKHGNRKATSVTGSADVLEELGVGIESDARQVARRLDEIGLCFCFAVKLHPAMRHVVGIRRKLGVKTLFNLLGPLCNPAGATHQLLGTSNLDAQSKIADAIAELGTVRSFVVHAADGQDEVSLDRYTDAIDVSGNHVTQRYRWTPPDFGLPSATVDSLAASGPAESAAIIRRILDGQPGPTRDTVVAGVAAALLLTESAPSLVAGVQRAAEVIDSGAAKAKLEQLAGAL</sequence>
<dbReference type="FunFam" id="3.40.1030.10:FF:000002">
    <property type="entry name" value="Anthranilate phosphoribosyltransferase"/>
    <property type="match status" value="1"/>
</dbReference>
<dbReference type="Pfam" id="PF02885">
    <property type="entry name" value="Glycos_trans_3N"/>
    <property type="match status" value="1"/>
</dbReference>
<name>A0A518HS09_9BACT</name>
<feature type="binding site" evidence="9">
    <location>
        <position position="113"/>
    </location>
    <ligand>
        <name>anthranilate</name>
        <dbReference type="ChEBI" id="CHEBI:16567"/>
        <label>1</label>
    </ligand>
</feature>
<evidence type="ECO:0000256" key="5">
    <source>
        <dbReference type="ARBA" id="ARBA00022822"/>
    </source>
</evidence>
<evidence type="ECO:0000259" key="10">
    <source>
        <dbReference type="Pfam" id="PF00591"/>
    </source>
</evidence>
<dbReference type="InterPro" id="IPR035902">
    <property type="entry name" value="Nuc_phospho_transferase"/>
</dbReference>
<dbReference type="KEGG" id="snep:Enr13x_34960"/>
<evidence type="ECO:0000256" key="8">
    <source>
        <dbReference type="ARBA" id="ARBA00061188"/>
    </source>
</evidence>
<dbReference type="Gene3D" id="1.20.970.10">
    <property type="entry name" value="Transferase, Pyrimidine Nucleoside Phosphorylase, Chain C"/>
    <property type="match status" value="1"/>
</dbReference>
<keyword evidence="13" id="KW-1185">Reference proteome</keyword>
<dbReference type="GO" id="GO:0000287">
    <property type="term" value="F:magnesium ion binding"/>
    <property type="evidence" value="ECO:0007669"/>
    <property type="project" value="UniProtKB-UniRule"/>
</dbReference>
<reference evidence="12 13" key="1">
    <citation type="submission" date="2019-03" db="EMBL/GenBank/DDBJ databases">
        <title>Deep-cultivation of Planctomycetes and their phenomic and genomic characterization uncovers novel biology.</title>
        <authorList>
            <person name="Wiegand S."/>
            <person name="Jogler M."/>
            <person name="Boedeker C."/>
            <person name="Pinto D."/>
            <person name="Vollmers J."/>
            <person name="Rivas-Marin E."/>
            <person name="Kohn T."/>
            <person name="Peeters S.H."/>
            <person name="Heuer A."/>
            <person name="Rast P."/>
            <person name="Oberbeckmann S."/>
            <person name="Bunk B."/>
            <person name="Jeske O."/>
            <person name="Meyerdierks A."/>
            <person name="Storesund J.E."/>
            <person name="Kallscheuer N."/>
            <person name="Luecker S."/>
            <person name="Lage O.M."/>
            <person name="Pohl T."/>
            <person name="Merkel B.J."/>
            <person name="Hornburger P."/>
            <person name="Mueller R.-W."/>
            <person name="Bruemmer F."/>
            <person name="Labrenz M."/>
            <person name="Spormann A.M."/>
            <person name="Op den Camp H."/>
            <person name="Overmann J."/>
            <person name="Amann R."/>
            <person name="Jetten M.S.M."/>
            <person name="Mascher T."/>
            <person name="Medema M.H."/>
            <person name="Devos D.P."/>
            <person name="Kaster A.-K."/>
            <person name="Ovreas L."/>
            <person name="Rohde M."/>
            <person name="Galperin M.Y."/>
            <person name="Jogler C."/>
        </authorList>
    </citation>
    <scope>NUCLEOTIDE SEQUENCE [LARGE SCALE GENOMIC DNA]</scope>
    <source>
        <strain evidence="12 13">Enr13</strain>
    </source>
</reference>
<feature type="binding site" evidence="9">
    <location>
        <position position="122"/>
    </location>
    <ligand>
        <name>5-phospho-alpha-D-ribose 1-diphosphate</name>
        <dbReference type="ChEBI" id="CHEBI:58017"/>
    </ligand>
</feature>
<evidence type="ECO:0000256" key="9">
    <source>
        <dbReference type="HAMAP-Rule" id="MF_00211"/>
    </source>
</evidence>
<dbReference type="InterPro" id="IPR036320">
    <property type="entry name" value="Glycosyl_Trfase_fam3_N_dom_sf"/>
</dbReference>
<comment type="similarity">
    <text evidence="8">In the C-terminal section; belongs to the anthranilate phosphoribosyltransferase family.</text>
</comment>
<dbReference type="PANTHER" id="PTHR43285:SF2">
    <property type="entry name" value="ANTHRANILATE PHOSPHORIBOSYLTRANSFERASE"/>
    <property type="match status" value="1"/>
</dbReference>
<feature type="binding site" evidence="9">
    <location>
        <position position="168"/>
    </location>
    <ligand>
        <name>anthranilate</name>
        <dbReference type="ChEBI" id="CHEBI:16567"/>
        <label>2</label>
    </ligand>
</feature>
<evidence type="ECO:0000256" key="6">
    <source>
        <dbReference type="ARBA" id="ARBA00023141"/>
    </source>
</evidence>
<keyword evidence="2 9" id="KW-0028">Amino-acid biosynthesis</keyword>
<dbReference type="AlphaFoldDB" id="A0A518HS09"/>
<dbReference type="RefSeq" id="WP_145387897.1">
    <property type="nucleotide sequence ID" value="NZ_CP037423.1"/>
</dbReference>
<dbReference type="InterPro" id="IPR005940">
    <property type="entry name" value="Anthranilate_Pribosyl_Tfrase"/>
</dbReference>
<feature type="binding site" evidence="9">
    <location>
        <position position="82"/>
    </location>
    <ligand>
        <name>anthranilate</name>
        <dbReference type="ChEBI" id="CHEBI:16567"/>
        <label>1</label>
    </ligand>
</feature>
<feature type="binding site" evidence="9">
    <location>
        <position position="227"/>
    </location>
    <ligand>
        <name>Mg(2+)</name>
        <dbReference type="ChEBI" id="CHEBI:18420"/>
        <label>2</label>
    </ligand>
</feature>
<dbReference type="InterPro" id="IPR000312">
    <property type="entry name" value="Glycosyl_Trfase_fam3"/>
</dbReference>
<evidence type="ECO:0000256" key="1">
    <source>
        <dbReference type="ARBA" id="ARBA00004907"/>
    </source>
</evidence>
<evidence type="ECO:0000256" key="4">
    <source>
        <dbReference type="ARBA" id="ARBA00022679"/>
    </source>
</evidence>
<keyword evidence="3 9" id="KW-0328">Glycosyltransferase</keyword>
<evidence type="ECO:0000313" key="13">
    <source>
        <dbReference type="Proteomes" id="UP000319004"/>
    </source>
</evidence>
<feature type="domain" description="Glycosyl transferase family 3 N-terminal" evidence="11">
    <location>
        <begin position="6"/>
        <end position="67"/>
    </location>
</feature>
<feature type="binding site" evidence="9">
    <location>
        <position position="94"/>
    </location>
    <ligand>
        <name>Mg(2+)</name>
        <dbReference type="ChEBI" id="CHEBI:18420"/>
        <label>1</label>
    </ligand>
</feature>
<comment type="pathway">
    <text evidence="1 9">Amino-acid biosynthesis; L-tryptophan biosynthesis; L-tryptophan from chorismate: step 2/5.</text>
</comment>
<dbReference type="EMBL" id="CP037423">
    <property type="protein sequence ID" value="QDV43639.1"/>
    <property type="molecule type" value="Genomic_DNA"/>
</dbReference>
<comment type="caution">
    <text evidence="9">Lacks conserved residue(s) required for the propagation of feature annotation.</text>
</comment>
<keyword evidence="4 9" id="KW-0808">Transferase</keyword>
<dbReference type="UniPathway" id="UPA00035">
    <property type="reaction ID" value="UER00041"/>
</dbReference>
<dbReference type="Pfam" id="PF00591">
    <property type="entry name" value="Glycos_transf_3"/>
    <property type="match status" value="1"/>
</dbReference>
<comment type="function">
    <text evidence="9">Catalyzes the transfer of the phosphoribosyl group of 5-phosphorylribose-1-pyrophosphate (PRPP) to anthranilate to yield N-(5'-phosphoribosyl)-anthranilate (PRA).</text>
</comment>
<evidence type="ECO:0000256" key="2">
    <source>
        <dbReference type="ARBA" id="ARBA00022605"/>
    </source>
</evidence>
<feature type="binding site" evidence="9">
    <location>
        <position position="228"/>
    </location>
    <ligand>
        <name>Mg(2+)</name>
        <dbReference type="ChEBI" id="CHEBI:18420"/>
        <label>1</label>
    </ligand>
</feature>
<keyword evidence="6 9" id="KW-0057">Aromatic amino acid biosynthesis</keyword>
<feature type="binding site" evidence="9">
    <location>
        <position position="82"/>
    </location>
    <ligand>
        <name>5-phospho-alpha-D-ribose 1-diphosphate</name>
        <dbReference type="ChEBI" id="CHEBI:58017"/>
    </ligand>
</feature>
<evidence type="ECO:0000259" key="11">
    <source>
        <dbReference type="Pfam" id="PF02885"/>
    </source>
</evidence>
<comment type="cofactor">
    <cofactor evidence="9">
        <name>Mg(2+)</name>
        <dbReference type="ChEBI" id="CHEBI:18420"/>
    </cofactor>
    <text evidence="9">Binds 2 magnesium ions per monomer.</text>
</comment>
<accession>A0A518HS09</accession>
<evidence type="ECO:0000256" key="7">
    <source>
        <dbReference type="ARBA" id="ARBA00052328"/>
    </source>
</evidence>
<organism evidence="12 13">
    <name type="scientific">Stieleria neptunia</name>
    <dbReference type="NCBI Taxonomy" id="2527979"/>
    <lineage>
        <taxon>Bacteria</taxon>
        <taxon>Pseudomonadati</taxon>
        <taxon>Planctomycetota</taxon>
        <taxon>Planctomycetia</taxon>
        <taxon>Pirellulales</taxon>
        <taxon>Pirellulaceae</taxon>
        <taxon>Stieleria</taxon>
    </lineage>
</organism>
<feature type="domain" description="Glycosyl transferase family 3" evidence="10">
    <location>
        <begin position="77"/>
        <end position="326"/>
    </location>
</feature>
<dbReference type="GO" id="GO:0004048">
    <property type="term" value="F:anthranilate phosphoribosyltransferase activity"/>
    <property type="evidence" value="ECO:0007669"/>
    <property type="project" value="UniProtKB-UniRule"/>
</dbReference>
<comment type="catalytic activity">
    <reaction evidence="7 9">
        <text>N-(5-phospho-beta-D-ribosyl)anthranilate + diphosphate = 5-phospho-alpha-D-ribose 1-diphosphate + anthranilate</text>
        <dbReference type="Rhea" id="RHEA:11768"/>
        <dbReference type="ChEBI" id="CHEBI:16567"/>
        <dbReference type="ChEBI" id="CHEBI:18277"/>
        <dbReference type="ChEBI" id="CHEBI:33019"/>
        <dbReference type="ChEBI" id="CHEBI:58017"/>
        <dbReference type="EC" id="2.4.2.18"/>
    </reaction>
</comment>
<evidence type="ECO:0000256" key="3">
    <source>
        <dbReference type="ARBA" id="ARBA00022676"/>
    </source>
</evidence>
<keyword evidence="9" id="KW-0460">Magnesium</keyword>
<dbReference type="Proteomes" id="UP000319004">
    <property type="component" value="Chromosome"/>
</dbReference>
<feature type="binding site" evidence="9">
    <location>
        <position position="90"/>
    </location>
    <ligand>
        <name>5-phospho-alpha-D-ribose 1-diphosphate</name>
        <dbReference type="ChEBI" id="CHEBI:58017"/>
    </ligand>
</feature>
<proteinExistence type="inferred from homology"/>
<dbReference type="SUPFAM" id="SSF47648">
    <property type="entry name" value="Nucleoside phosphorylase/phosphoribosyltransferase N-terminal domain"/>
    <property type="match status" value="1"/>
</dbReference>
<comment type="subunit">
    <text evidence="9">Homodimer.</text>
</comment>
<comment type="similarity">
    <text evidence="9">Belongs to the anthranilate phosphoribosyltransferase family.</text>
</comment>
<gene>
    <name evidence="9 12" type="primary">trpD</name>
    <name evidence="12" type="ORF">Enr13x_34960</name>
</gene>
<feature type="binding site" evidence="9">
    <location>
        <begin position="110"/>
        <end position="118"/>
    </location>
    <ligand>
        <name>5-phospho-alpha-D-ribose 1-diphosphate</name>
        <dbReference type="ChEBI" id="CHEBI:58017"/>
    </ligand>
</feature>
<dbReference type="InterPro" id="IPR017459">
    <property type="entry name" value="Glycosyl_Trfase_fam3_N_dom"/>
</dbReference>
<feature type="binding site" evidence="9">
    <location>
        <begin position="85"/>
        <end position="86"/>
    </location>
    <ligand>
        <name>5-phospho-alpha-D-ribose 1-diphosphate</name>
        <dbReference type="ChEBI" id="CHEBI:58017"/>
    </ligand>
</feature>
<dbReference type="PANTHER" id="PTHR43285">
    <property type="entry name" value="ANTHRANILATE PHOSPHORIBOSYLTRANSFERASE"/>
    <property type="match status" value="1"/>
</dbReference>
<dbReference type="HAMAP" id="MF_00211">
    <property type="entry name" value="TrpD"/>
    <property type="match status" value="1"/>
</dbReference>